<protein>
    <submittedName>
        <fullName evidence="1">Uncharacterized protein</fullName>
    </submittedName>
</protein>
<dbReference type="Pfam" id="PF02624">
    <property type="entry name" value="YcaO"/>
    <property type="match status" value="1"/>
</dbReference>
<dbReference type="EMBL" id="CP025704">
    <property type="protein sequence ID" value="AUN98094.1"/>
    <property type="molecule type" value="Genomic_DNA"/>
</dbReference>
<dbReference type="RefSeq" id="WP_102243385.1">
    <property type="nucleotide sequence ID" value="NZ_CP025704.1"/>
</dbReference>
<sequence>MEDQVVSFFHSLKEKFPSINFEVIHNSFSKDLIHFVIRDENDRGFGGANSQMLAAQKAYSEFIERKAMGELNSMFGVAFKTSNGFAAHLSYEEAAESSRQEIIERDALLLSWHGKIAPYWVGEAELLPMLSEGNKNIYRAHLAHKLELRIGLIAMGEGIYTALGCVKMPNGGFYIDCKSGTSLASLFDSLVESLTFLSHYIVKGYTKKLKIKVIPEKPMDHFDYYMKQRSNLDWFFKGSQSVYEIPQGRIRTYDCHIDELLGIETNRVVCYSEGLDMQTYYCGKLSAESYNKTRFESIFGKSFTPNKQVHPLS</sequence>
<accession>A0A2K9NTL9</accession>
<dbReference type="InterPro" id="IPR003776">
    <property type="entry name" value="YcaO-like_dom"/>
</dbReference>
<evidence type="ECO:0000313" key="2">
    <source>
        <dbReference type="Proteomes" id="UP000235584"/>
    </source>
</evidence>
<reference evidence="1 2" key="1">
    <citation type="submission" date="2018-01" db="EMBL/GenBank/DDBJ databases">
        <title>Complete genome sequence of Bacteriovorax stolpii DSM12778.</title>
        <authorList>
            <person name="Tang B."/>
            <person name="Chang J."/>
        </authorList>
    </citation>
    <scope>NUCLEOTIDE SEQUENCE [LARGE SCALE GENOMIC DNA]</scope>
    <source>
        <strain evidence="1 2">DSM 12778</strain>
    </source>
</reference>
<gene>
    <name evidence="1" type="ORF">C0V70_08220</name>
</gene>
<name>A0A2K9NTL9_BACTC</name>
<dbReference type="Gene3D" id="3.30.1330.230">
    <property type="match status" value="1"/>
</dbReference>
<dbReference type="AlphaFoldDB" id="A0A2K9NTL9"/>
<dbReference type="Proteomes" id="UP000235584">
    <property type="component" value="Chromosome"/>
</dbReference>
<evidence type="ECO:0000313" key="1">
    <source>
        <dbReference type="EMBL" id="AUN98094.1"/>
    </source>
</evidence>
<dbReference type="OrthoDB" id="2379922at2"/>
<organism evidence="1 2">
    <name type="scientific">Bacteriovorax stolpii</name>
    <name type="common">Bdellovibrio stolpii</name>
    <dbReference type="NCBI Taxonomy" id="960"/>
    <lineage>
        <taxon>Bacteria</taxon>
        <taxon>Pseudomonadati</taxon>
        <taxon>Bdellovibrionota</taxon>
        <taxon>Bacteriovoracia</taxon>
        <taxon>Bacteriovoracales</taxon>
        <taxon>Bacteriovoracaceae</taxon>
        <taxon>Bacteriovorax</taxon>
    </lineage>
</organism>
<proteinExistence type="predicted"/>
<keyword evidence="2" id="KW-1185">Reference proteome</keyword>
<dbReference type="KEGG" id="bsto:C0V70_08220"/>